<feature type="compositionally biased region" description="Basic and acidic residues" evidence="6">
    <location>
        <begin position="519"/>
        <end position="532"/>
    </location>
</feature>
<evidence type="ECO:0000313" key="8">
    <source>
        <dbReference type="EMBL" id="KAG5674226.1"/>
    </source>
</evidence>
<feature type="compositionally biased region" description="Polar residues" evidence="6">
    <location>
        <begin position="488"/>
        <end position="501"/>
    </location>
</feature>
<dbReference type="PROSITE" id="PS50023">
    <property type="entry name" value="LIM_DOMAIN_2"/>
    <property type="match status" value="2"/>
</dbReference>
<dbReference type="Pfam" id="PF00412">
    <property type="entry name" value="LIM"/>
    <property type="match status" value="2"/>
</dbReference>
<reference evidence="8" key="1">
    <citation type="submission" date="2021-03" db="EMBL/GenBank/DDBJ databases">
        <title>Chromosome level genome of the anhydrobiotic midge Polypedilum vanderplanki.</title>
        <authorList>
            <person name="Yoshida Y."/>
            <person name="Kikawada T."/>
            <person name="Gusev O."/>
        </authorList>
    </citation>
    <scope>NUCLEOTIDE SEQUENCE</scope>
    <source>
        <strain evidence="8">NIAS01</strain>
        <tissue evidence="8">Whole body or cell culture</tissue>
    </source>
</reference>
<keyword evidence="3 5" id="KW-0862">Zinc</keyword>
<evidence type="ECO:0000256" key="2">
    <source>
        <dbReference type="ARBA" id="ARBA00022737"/>
    </source>
</evidence>
<feature type="compositionally biased region" description="Low complexity" evidence="6">
    <location>
        <begin position="508"/>
        <end position="517"/>
    </location>
</feature>
<dbReference type="Gene3D" id="2.10.110.10">
    <property type="entry name" value="Cysteine Rich Protein"/>
    <property type="match status" value="2"/>
</dbReference>
<sequence>MNPHYNPYTDLNSPHSPGSDNNNYPPLSHHNGHSTLSQMDHQGFHHMNNNGPMKHCAGCNGKIMERYFLHALDRYWHNSCLKCSCCGAMLGDIGTSCFTRSGMILCKADYSRLFGNSGACSACGQTIPANEFVMKTSNINNNNPQGNNQNIQHFVFHLKCFSCSKCGSHLVQGDRYYMLAGSLVCEQDWHKLVKTAPNPTPPLRKGKVGRPRRSHQHAHPSTSQPPHPIMPSVLLDDDPSRNILVPRLHPHTQSMLGRSPNEGIYSNLYDKDMSLMRKLMNLDDFQCSNNISGSGITAPTSDIPNASKQFHSYTNGNNGGIFNSKFTNATNFASAASFPYDKQQQQPQNGMRSHLHHEGLLKPCYDDHYTTPNKVEATATTLDDNFGSNPMTVSGGYNNSNNNSKKLFSSNGNNSNGGGFMNQFPHDSLFGANNHHHHHHHQAFASKLNEINNNNNNNNGGGIVIKLENGGQHANDFTKLSAESTCSRSSTTMATASNIKTEPNEFRNNGNNSGSNNIKDNDDERKHHEHSNDGFTQL</sequence>
<feature type="domain" description="LIM zinc-binding" evidence="7">
    <location>
        <begin position="118"/>
        <end position="195"/>
    </location>
</feature>
<feature type="compositionally biased region" description="Low complexity" evidence="6">
    <location>
        <begin position="394"/>
        <end position="414"/>
    </location>
</feature>
<evidence type="ECO:0000256" key="6">
    <source>
        <dbReference type="SAM" id="MobiDB-lite"/>
    </source>
</evidence>
<gene>
    <name evidence="8" type="ORF">PVAND_004206</name>
</gene>
<keyword evidence="2" id="KW-0677">Repeat</keyword>
<evidence type="ECO:0000256" key="4">
    <source>
        <dbReference type="ARBA" id="ARBA00023038"/>
    </source>
</evidence>
<feature type="region of interest" description="Disordered" evidence="6">
    <location>
        <begin position="195"/>
        <end position="233"/>
    </location>
</feature>
<feature type="region of interest" description="Disordered" evidence="6">
    <location>
        <begin position="1"/>
        <end position="32"/>
    </location>
</feature>
<feature type="domain" description="LIM zinc-binding" evidence="7">
    <location>
        <begin position="54"/>
        <end position="116"/>
    </location>
</feature>
<dbReference type="PROSITE" id="PS00478">
    <property type="entry name" value="LIM_DOMAIN_1"/>
    <property type="match status" value="1"/>
</dbReference>
<keyword evidence="9" id="KW-1185">Reference proteome</keyword>
<dbReference type="Proteomes" id="UP001107558">
    <property type="component" value="Chromosome 2"/>
</dbReference>
<dbReference type="SUPFAM" id="SSF57716">
    <property type="entry name" value="Glucocorticoid receptor-like (DNA-binding domain)"/>
    <property type="match status" value="2"/>
</dbReference>
<evidence type="ECO:0000313" key="9">
    <source>
        <dbReference type="Proteomes" id="UP001107558"/>
    </source>
</evidence>
<proteinExistence type="predicted"/>
<dbReference type="OrthoDB" id="6352355at2759"/>
<dbReference type="AlphaFoldDB" id="A0A9J6BWV7"/>
<dbReference type="EMBL" id="JADBJN010000002">
    <property type="protein sequence ID" value="KAG5674226.1"/>
    <property type="molecule type" value="Genomic_DNA"/>
</dbReference>
<feature type="compositionally biased region" description="Basic residues" evidence="6">
    <location>
        <begin position="204"/>
        <end position="218"/>
    </location>
</feature>
<dbReference type="GO" id="GO:0046872">
    <property type="term" value="F:metal ion binding"/>
    <property type="evidence" value="ECO:0007669"/>
    <property type="project" value="UniProtKB-KW"/>
</dbReference>
<evidence type="ECO:0000259" key="7">
    <source>
        <dbReference type="PROSITE" id="PS50023"/>
    </source>
</evidence>
<name>A0A9J6BWV7_POLVA</name>
<dbReference type="PANTHER" id="PTHR45787:SF13">
    <property type="entry name" value="LD11652P"/>
    <property type="match status" value="1"/>
</dbReference>
<dbReference type="CDD" id="cd09386">
    <property type="entry name" value="LIM1_LMO4"/>
    <property type="match status" value="1"/>
</dbReference>
<evidence type="ECO:0000256" key="3">
    <source>
        <dbReference type="ARBA" id="ARBA00022833"/>
    </source>
</evidence>
<feature type="region of interest" description="Disordered" evidence="6">
    <location>
        <begin position="393"/>
        <end position="420"/>
    </location>
</feature>
<dbReference type="SMART" id="SM00132">
    <property type="entry name" value="LIM"/>
    <property type="match status" value="2"/>
</dbReference>
<feature type="compositionally biased region" description="Polar residues" evidence="6">
    <location>
        <begin position="9"/>
        <end position="25"/>
    </location>
</feature>
<keyword evidence="4 5" id="KW-0440">LIM domain</keyword>
<accession>A0A9J6BWV7</accession>
<comment type="caution">
    <text evidence="8">The sequence shown here is derived from an EMBL/GenBank/DDBJ whole genome shotgun (WGS) entry which is preliminary data.</text>
</comment>
<dbReference type="InterPro" id="IPR050945">
    <property type="entry name" value="LMO_RBTN_TF"/>
</dbReference>
<keyword evidence="1 5" id="KW-0479">Metal-binding</keyword>
<evidence type="ECO:0000256" key="1">
    <source>
        <dbReference type="ARBA" id="ARBA00022723"/>
    </source>
</evidence>
<feature type="region of interest" description="Disordered" evidence="6">
    <location>
        <begin position="488"/>
        <end position="538"/>
    </location>
</feature>
<protein>
    <recommendedName>
        <fullName evidence="7">LIM zinc-binding domain-containing protein</fullName>
    </recommendedName>
</protein>
<organism evidence="8 9">
    <name type="scientific">Polypedilum vanderplanki</name>
    <name type="common">Sleeping chironomid midge</name>
    <dbReference type="NCBI Taxonomy" id="319348"/>
    <lineage>
        <taxon>Eukaryota</taxon>
        <taxon>Metazoa</taxon>
        <taxon>Ecdysozoa</taxon>
        <taxon>Arthropoda</taxon>
        <taxon>Hexapoda</taxon>
        <taxon>Insecta</taxon>
        <taxon>Pterygota</taxon>
        <taxon>Neoptera</taxon>
        <taxon>Endopterygota</taxon>
        <taxon>Diptera</taxon>
        <taxon>Nematocera</taxon>
        <taxon>Chironomoidea</taxon>
        <taxon>Chironomidae</taxon>
        <taxon>Chironominae</taxon>
        <taxon>Polypedilum</taxon>
        <taxon>Polypedilum</taxon>
    </lineage>
</organism>
<dbReference type="InterPro" id="IPR001781">
    <property type="entry name" value="Znf_LIM"/>
</dbReference>
<evidence type="ECO:0000256" key="5">
    <source>
        <dbReference type="PROSITE-ProRule" id="PRU00125"/>
    </source>
</evidence>
<dbReference type="PANTHER" id="PTHR45787">
    <property type="entry name" value="LD11652P"/>
    <property type="match status" value="1"/>
</dbReference>